<dbReference type="Proteomes" id="UP000326757">
    <property type="component" value="Unassembled WGS sequence"/>
</dbReference>
<reference evidence="2 3" key="1">
    <citation type="submission" date="2019-06" db="EMBL/GenBank/DDBJ databases">
        <title>Genome Sequence of the Brown Rot Fungal Pathogen Monilinia laxa.</title>
        <authorList>
            <person name="De Miccolis Angelini R.M."/>
            <person name="Landi L."/>
            <person name="Abate D."/>
            <person name="Pollastro S."/>
            <person name="Romanazzi G."/>
            <person name="Faretra F."/>
        </authorList>
    </citation>
    <scope>NUCLEOTIDE SEQUENCE [LARGE SCALE GENOMIC DNA]</scope>
    <source>
        <strain evidence="2 3">Mlax316</strain>
    </source>
</reference>
<evidence type="ECO:0000313" key="3">
    <source>
        <dbReference type="Proteomes" id="UP000326757"/>
    </source>
</evidence>
<evidence type="ECO:0000313" key="2">
    <source>
        <dbReference type="EMBL" id="KAB8295829.1"/>
    </source>
</evidence>
<keyword evidence="3" id="KW-1185">Reference proteome</keyword>
<proteinExistence type="predicted"/>
<feature type="region of interest" description="Disordered" evidence="1">
    <location>
        <begin position="326"/>
        <end position="376"/>
    </location>
</feature>
<dbReference type="EMBL" id="VIGI01000009">
    <property type="protein sequence ID" value="KAB8295829.1"/>
    <property type="molecule type" value="Genomic_DNA"/>
</dbReference>
<protein>
    <submittedName>
        <fullName evidence="2">Uncharacterized protein</fullName>
    </submittedName>
</protein>
<evidence type="ECO:0000256" key="1">
    <source>
        <dbReference type="SAM" id="MobiDB-lite"/>
    </source>
</evidence>
<dbReference type="AlphaFoldDB" id="A0A5N6K1E2"/>
<accession>A0A5N6K1E2</accession>
<organism evidence="2 3">
    <name type="scientific">Monilinia laxa</name>
    <name type="common">Brown rot fungus</name>
    <name type="synonym">Sclerotinia laxa</name>
    <dbReference type="NCBI Taxonomy" id="61186"/>
    <lineage>
        <taxon>Eukaryota</taxon>
        <taxon>Fungi</taxon>
        <taxon>Dikarya</taxon>
        <taxon>Ascomycota</taxon>
        <taxon>Pezizomycotina</taxon>
        <taxon>Leotiomycetes</taxon>
        <taxon>Helotiales</taxon>
        <taxon>Sclerotiniaceae</taxon>
        <taxon>Monilinia</taxon>
    </lineage>
</organism>
<feature type="region of interest" description="Disordered" evidence="1">
    <location>
        <begin position="180"/>
        <end position="200"/>
    </location>
</feature>
<comment type="caution">
    <text evidence="2">The sequence shown here is derived from an EMBL/GenBank/DDBJ whole genome shotgun (WGS) entry which is preliminary data.</text>
</comment>
<dbReference type="OrthoDB" id="3546389at2759"/>
<feature type="compositionally biased region" description="Polar residues" evidence="1">
    <location>
        <begin position="331"/>
        <end position="348"/>
    </location>
</feature>
<sequence length="376" mass="42207">MLSKELINSHPLKTAEIKFTPPDIAQQLEGWRRLSKGHPSENLTMYHRGLIHLHNAHSFIAVHDQTWHEERTISSKHLQMIIEFHLKSANDCMTKIIHLKKLGVTSEECVPFNDIIDAVKDVSSWLFARNIFLGSVDDDIMGFSDGLAAFGKGIRHLNDGSISDYNQHLDGSESPYVKTKRLGAQGDDNGSDDGRDTTVRPVNDTVDSDDLIGEKYGETIELSAKHNGEIEDYEENGYNEVAVMAGQNLGKEVYLTNVECNDKSFTMAEAKIIHGFLCFMKRDRLGLSSMMNVYLDRMDATPDFNDVDMEKLTKGLMAMEMGGIVDDTNEDMSSPPSAEAQSSTQFSNPPAFKYDTDSSIEAMKSRKRRKIIEEED</sequence>
<gene>
    <name evidence="2" type="ORF">EYC80_008651</name>
</gene>
<name>A0A5N6K1E2_MONLA</name>